<dbReference type="PANTHER" id="PTHR28259:SF1">
    <property type="entry name" value="FLUORIDE EXPORT PROTEIN 1-RELATED"/>
    <property type="match status" value="1"/>
</dbReference>
<proteinExistence type="inferred from homology"/>
<dbReference type="InterPro" id="IPR003691">
    <property type="entry name" value="FluC"/>
</dbReference>
<keyword evidence="4 10" id="KW-0812">Transmembrane</keyword>
<evidence type="ECO:0000256" key="3">
    <source>
        <dbReference type="ARBA" id="ARBA00022475"/>
    </source>
</evidence>
<dbReference type="PANTHER" id="PTHR28259">
    <property type="entry name" value="FLUORIDE EXPORT PROTEIN 1-RELATED"/>
    <property type="match status" value="1"/>
</dbReference>
<evidence type="ECO:0008006" key="13">
    <source>
        <dbReference type="Google" id="ProtNLM"/>
    </source>
</evidence>
<dbReference type="GO" id="GO:1903425">
    <property type="term" value="F:fluoride transmembrane transporter activity"/>
    <property type="evidence" value="ECO:0007669"/>
    <property type="project" value="TreeGrafter"/>
</dbReference>
<evidence type="ECO:0000256" key="9">
    <source>
        <dbReference type="SAM" id="MobiDB-lite"/>
    </source>
</evidence>
<evidence type="ECO:0000256" key="4">
    <source>
        <dbReference type="ARBA" id="ARBA00022692"/>
    </source>
</evidence>
<organism evidence="11 12">
    <name type="scientific">Phyllachora maydis</name>
    <dbReference type="NCBI Taxonomy" id="1825666"/>
    <lineage>
        <taxon>Eukaryota</taxon>
        <taxon>Fungi</taxon>
        <taxon>Dikarya</taxon>
        <taxon>Ascomycota</taxon>
        <taxon>Pezizomycotina</taxon>
        <taxon>Sordariomycetes</taxon>
        <taxon>Sordariomycetidae</taxon>
        <taxon>Phyllachorales</taxon>
        <taxon>Phyllachoraceae</taxon>
        <taxon>Phyllachora</taxon>
    </lineage>
</organism>
<protein>
    <recommendedName>
        <fullName evidence="13">CrcB-like protein</fullName>
    </recommendedName>
</protein>
<dbReference type="Proteomes" id="UP001217918">
    <property type="component" value="Unassembled WGS sequence"/>
</dbReference>
<comment type="caution">
    <text evidence="11">The sequence shown here is derived from an EMBL/GenBank/DDBJ whole genome shotgun (WGS) entry which is preliminary data.</text>
</comment>
<dbReference type="AlphaFoldDB" id="A0AAD9M6T4"/>
<evidence type="ECO:0000313" key="11">
    <source>
        <dbReference type="EMBL" id="KAK2066914.1"/>
    </source>
</evidence>
<comment type="similarity">
    <text evidence="7">Belongs to the fluoride channel Fluc/FEX (TC 1.A.43) family.</text>
</comment>
<gene>
    <name evidence="11" type="ORF">P8C59_000692</name>
</gene>
<dbReference type="GO" id="GO:0005886">
    <property type="term" value="C:plasma membrane"/>
    <property type="evidence" value="ECO:0007669"/>
    <property type="project" value="UniProtKB-SubCell"/>
</dbReference>
<feature type="transmembrane region" description="Helical" evidence="10">
    <location>
        <begin position="182"/>
        <end position="202"/>
    </location>
</feature>
<comment type="catalytic activity">
    <reaction evidence="8">
        <text>fluoride(in) = fluoride(out)</text>
        <dbReference type="Rhea" id="RHEA:76159"/>
        <dbReference type="ChEBI" id="CHEBI:17051"/>
    </reaction>
    <physiologicalReaction direction="left-to-right" evidence="8">
        <dbReference type="Rhea" id="RHEA:76160"/>
    </physiologicalReaction>
</comment>
<accession>A0AAD9M6T4</accession>
<sequence>MTQSDTKPAESTHNASRHMRHASDEPHGPTSGGGPAGDERVGSAQLEYDAPGELANVALDTEKQGGPRATPANERQAHAASKKSIPLYIGLATGFCGSFTSFSAFVRDLFLATSNDLTYPGAEDASLDRHSGYSFMAVVAVLVATLSLSIGGLHVGAHLAVALEPITPPLPYLVMRKLLDRLAVVLGWGCWLGAVLLCVWPPDRDGDGPETWRGRATFSLVFAPLGCLTRFYASSYLNGRMASFPLGTFAVNVGGTAVLGMAWNLAHGGEGAVMGCQVLQGIEDGFCGCLTTVSTWVVELTALRRRHAYLYGASSVLVAYALMVVVLGSARWTLWLDGFPSLTCVH</sequence>
<feature type="region of interest" description="Disordered" evidence="9">
    <location>
        <begin position="1"/>
        <end position="46"/>
    </location>
</feature>
<feature type="transmembrane region" description="Helical" evidence="10">
    <location>
        <begin position="85"/>
        <end position="106"/>
    </location>
</feature>
<comment type="subcellular location">
    <subcellularLocation>
        <location evidence="2">Cell membrane</location>
        <topology evidence="2">Multi-pass membrane protein</topology>
    </subcellularLocation>
</comment>
<evidence type="ECO:0000256" key="7">
    <source>
        <dbReference type="ARBA" id="ARBA00035120"/>
    </source>
</evidence>
<evidence type="ECO:0000256" key="2">
    <source>
        <dbReference type="ARBA" id="ARBA00004651"/>
    </source>
</evidence>
<evidence type="ECO:0000313" key="12">
    <source>
        <dbReference type="Proteomes" id="UP001217918"/>
    </source>
</evidence>
<evidence type="ECO:0000256" key="6">
    <source>
        <dbReference type="ARBA" id="ARBA00023136"/>
    </source>
</evidence>
<keyword evidence="5 10" id="KW-1133">Transmembrane helix</keyword>
<feature type="compositionally biased region" description="Polar residues" evidence="9">
    <location>
        <begin position="1"/>
        <end position="14"/>
    </location>
</feature>
<keyword evidence="12" id="KW-1185">Reference proteome</keyword>
<feature type="transmembrane region" description="Helical" evidence="10">
    <location>
        <begin position="214"/>
        <end position="233"/>
    </location>
</feature>
<evidence type="ECO:0000256" key="8">
    <source>
        <dbReference type="ARBA" id="ARBA00035585"/>
    </source>
</evidence>
<feature type="transmembrane region" description="Helical" evidence="10">
    <location>
        <begin position="133"/>
        <end position="161"/>
    </location>
</feature>
<dbReference type="Pfam" id="PF02537">
    <property type="entry name" value="CRCB"/>
    <property type="match status" value="1"/>
</dbReference>
<name>A0AAD9M6T4_9PEZI</name>
<evidence type="ECO:0000256" key="5">
    <source>
        <dbReference type="ARBA" id="ARBA00022989"/>
    </source>
</evidence>
<evidence type="ECO:0000256" key="10">
    <source>
        <dbReference type="SAM" id="Phobius"/>
    </source>
</evidence>
<dbReference type="EMBL" id="JAQQPM010000001">
    <property type="protein sequence ID" value="KAK2066914.1"/>
    <property type="molecule type" value="Genomic_DNA"/>
</dbReference>
<reference evidence="11" key="1">
    <citation type="journal article" date="2023" name="Mol. Plant Microbe Interact.">
        <title>Elucidating the Obligate Nature and Biological Capacity of an Invasive Fungal Corn Pathogen.</title>
        <authorList>
            <person name="MacCready J.S."/>
            <person name="Roggenkamp E.M."/>
            <person name="Gdanetz K."/>
            <person name="Chilvers M.I."/>
        </authorList>
    </citation>
    <scope>NUCLEOTIDE SEQUENCE</scope>
    <source>
        <strain evidence="11">PM02</strain>
    </source>
</reference>
<keyword evidence="6 10" id="KW-0472">Membrane</keyword>
<keyword evidence="3" id="KW-1003">Cell membrane</keyword>
<evidence type="ECO:0000256" key="1">
    <source>
        <dbReference type="ARBA" id="ARBA00002598"/>
    </source>
</evidence>
<feature type="transmembrane region" description="Helical" evidence="10">
    <location>
        <begin position="308"/>
        <end position="330"/>
    </location>
</feature>
<comment type="function">
    <text evidence="1">Fluoride channel required for the rapid expulsion of cytoplasmic fluoride.</text>
</comment>